<dbReference type="AlphaFoldDB" id="A0A3M7QX77"/>
<comment type="caution">
    <text evidence="1">The sequence shown here is derived from an EMBL/GenBank/DDBJ whole genome shotgun (WGS) entry which is preliminary data.</text>
</comment>
<evidence type="ECO:0000313" key="2">
    <source>
        <dbReference type="Proteomes" id="UP000276133"/>
    </source>
</evidence>
<evidence type="ECO:0000313" key="1">
    <source>
        <dbReference type="EMBL" id="RNA15721.1"/>
    </source>
</evidence>
<keyword evidence="2" id="KW-1185">Reference proteome</keyword>
<dbReference type="Proteomes" id="UP000276133">
    <property type="component" value="Unassembled WGS sequence"/>
</dbReference>
<sequence>MFTICHEKFSTANLGGLFKINKESSFPTSSPTSSVSSVSCCSGSSAAGSSIGWSTGSSSGVTASVFLLSNFFLFESLPQQNTTISTIGIRTTNMYTAHSHGLALARLAKPSKTLSDEGTLAISSLFLSTQFSWAKISATLSSSVTKKLSK</sequence>
<organism evidence="1 2">
    <name type="scientific">Brachionus plicatilis</name>
    <name type="common">Marine rotifer</name>
    <name type="synonym">Brachionus muelleri</name>
    <dbReference type="NCBI Taxonomy" id="10195"/>
    <lineage>
        <taxon>Eukaryota</taxon>
        <taxon>Metazoa</taxon>
        <taxon>Spiralia</taxon>
        <taxon>Gnathifera</taxon>
        <taxon>Rotifera</taxon>
        <taxon>Eurotatoria</taxon>
        <taxon>Monogononta</taxon>
        <taxon>Pseudotrocha</taxon>
        <taxon>Ploima</taxon>
        <taxon>Brachionidae</taxon>
        <taxon>Brachionus</taxon>
    </lineage>
</organism>
<reference evidence="1 2" key="1">
    <citation type="journal article" date="2018" name="Sci. Rep.">
        <title>Genomic signatures of local adaptation to the degree of environmental predictability in rotifers.</title>
        <authorList>
            <person name="Franch-Gras L."/>
            <person name="Hahn C."/>
            <person name="Garcia-Roger E.M."/>
            <person name="Carmona M.J."/>
            <person name="Serra M."/>
            <person name="Gomez A."/>
        </authorList>
    </citation>
    <scope>NUCLEOTIDE SEQUENCE [LARGE SCALE GENOMIC DNA]</scope>
    <source>
        <strain evidence="1">HYR1</strain>
    </source>
</reference>
<gene>
    <name evidence="1" type="ORF">BpHYR1_021763</name>
</gene>
<accession>A0A3M7QX77</accession>
<proteinExistence type="predicted"/>
<protein>
    <submittedName>
        <fullName evidence="1">Uncharacterized protein</fullName>
    </submittedName>
</protein>
<name>A0A3M7QX77_BRAPC</name>
<dbReference type="EMBL" id="REGN01004899">
    <property type="protein sequence ID" value="RNA15721.1"/>
    <property type="molecule type" value="Genomic_DNA"/>
</dbReference>